<dbReference type="Proteomes" id="UP001180825">
    <property type="component" value="Unassembled WGS sequence"/>
</dbReference>
<feature type="region of interest" description="Disordered" evidence="1">
    <location>
        <begin position="130"/>
        <end position="155"/>
    </location>
</feature>
<evidence type="ECO:0000256" key="2">
    <source>
        <dbReference type="SAM" id="SignalP"/>
    </source>
</evidence>
<feature type="compositionally biased region" description="Basic and acidic residues" evidence="1">
    <location>
        <begin position="130"/>
        <end position="153"/>
    </location>
</feature>
<name>A0ABU2A6L3_9BURK</name>
<sequence length="272" mass="30747">MKRLAALLSLALLAVIAGCSSLTLAYQQLPLAAGLWANSYFDLDGAQRQRLKDQLQIWQAWHRREELPQWLALLKQAHQALDGGVTRDELLALERGARASAERCLQQAAPLAAPLLASLRPEQWAHLQKKMDEKTTEWREKNAGPDGAEERGKRFSNNLERWVGDLDRSTRRQARAEAASWRFDLTTMAQGRATRQAHTLDALRAWSRQDLAGGTALLMRNLQPQPAEQAYREQVITGVLKVLNGLDAQQRQEVHQHWTKWENDLRTLQAGG</sequence>
<evidence type="ECO:0000313" key="4">
    <source>
        <dbReference type="Proteomes" id="UP001180825"/>
    </source>
</evidence>
<proteinExistence type="predicted"/>
<reference evidence="3 4" key="1">
    <citation type="submission" date="2023-07" db="EMBL/GenBank/DDBJ databases">
        <title>Sorghum-associated microbial communities from plants grown in Nebraska, USA.</title>
        <authorList>
            <person name="Schachtman D."/>
        </authorList>
    </citation>
    <scope>NUCLEOTIDE SEQUENCE [LARGE SCALE GENOMIC DNA]</scope>
    <source>
        <strain evidence="3 4">BE316</strain>
    </source>
</reference>
<feature type="signal peptide" evidence="2">
    <location>
        <begin position="1"/>
        <end position="25"/>
    </location>
</feature>
<feature type="chain" id="PRO_5045803561" description="Lipoprotein" evidence="2">
    <location>
        <begin position="26"/>
        <end position="272"/>
    </location>
</feature>
<evidence type="ECO:0008006" key="5">
    <source>
        <dbReference type="Google" id="ProtNLM"/>
    </source>
</evidence>
<protein>
    <recommendedName>
        <fullName evidence="5">Lipoprotein</fullName>
    </recommendedName>
</protein>
<keyword evidence="4" id="KW-1185">Reference proteome</keyword>
<comment type="caution">
    <text evidence="3">The sequence shown here is derived from an EMBL/GenBank/DDBJ whole genome shotgun (WGS) entry which is preliminary data.</text>
</comment>
<accession>A0ABU2A6L3</accession>
<dbReference type="EMBL" id="JAVDXV010000003">
    <property type="protein sequence ID" value="MDR7332849.1"/>
    <property type="molecule type" value="Genomic_DNA"/>
</dbReference>
<keyword evidence="2" id="KW-0732">Signal</keyword>
<gene>
    <name evidence="3" type="ORF">J2X21_001982</name>
</gene>
<organism evidence="3 4">
    <name type="scientific">Roseateles asaccharophilus</name>
    <dbReference type="NCBI Taxonomy" id="582607"/>
    <lineage>
        <taxon>Bacteria</taxon>
        <taxon>Pseudomonadati</taxon>
        <taxon>Pseudomonadota</taxon>
        <taxon>Betaproteobacteria</taxon>
        <taxon>Burkholderiales</taxon>
        <taxon>Sphaerotilaceae</taxon>
        <taxon>Roseateles</taxon>
    </lineage>
</organism>
<evidence type="ECO:0000256" key="1">
    <source>
        <dbReference type="SAM" id="MobiDB-lite"/>
    </source>
</evidence>
<dbReference type="RefSeq" id="WP_310327918.1">
    <property type="nucleotide sequence ID" value="NZ_JAVDXV010000003.1"/>
</dbReference>
<dbReference type="Pfam" id="PF19795">
    <property type="entry name" value="DUF6279"/>
    <property type="match status" value="1"/>
</dbReference>
<evidence type="ECO:0000313" key="3">
    <source>
        <dbReference type="EMBL" id="MDR7332849.1"/>
    </source>
</evidence>
<dbReference type="PROSITE" id="PS51257">
    <property type="entry name" value="PROKAR_LIPOPROTEIN"/>
    <property type="match status" value="1"/>
</dbReference>